<dbReference type="EMBL" id="CP007141">
    <property type="protein sequence ID" value="AJC74423.1"/>
    <property type="molecule type" value="Genomic_DNA"/>
</dbReference>
<evidence type="ECO:0000256" key="1">
    <source>
        <dbReference type="SAM" id="Phobius"/>
    </source>
</evidence>
<name>A0A0X1KT76_9THEM</name>
<dbReference type="KEGG" id="phy:AJ81_09805"/>
<feature type="transmembrane region" description="Helical" evidence="1">
    <location>
        <begin position="62"/>
        <end position="84"/>
    </location>
</feature>
<organism evidence="2 3">
    <name type="scientific">Pseudothermotoga hypogea DSM 11164 = NBRC 106472</name>
    <dbReference type="NCBI Taxonomy" id="1123384"/>
    <lineage>
        <taxon>Bacteria</taxon>
        <taxon>Thermotogati</taxon>
        <taxon>Thermotogota</taxon>
        <taxon>Thermotogae</taxon>
        <taxon>Thermotogales</taxon>
        <taxon>Thermotogaceae</taxon>
        <taxon>Pseudothermotoga</taxon>
    </lineage>
</organism>
<dbReference type="GO" id="GO:0015661">
    <property type="term" value="F:L-lysine efflux transmembrane transporter activity"/>
    <property type="evidence" value="ECO:0007669"/>
    <property type="project" value="InterPro"/>
</dbReference>
<feature type="transmembrane region" description="Helical" evidence="1">
    <location>
        <begin position="6"/>
        <end position="24"/>
    </location>
</feature>
<dbReference type="InterPro" id="IPR005642">
    <property type="entry name" value="LysO"/>
</dbReference>
<dbReference type="Proteomes" id="UP000077469">
    <property type="component" value="Chromosome"/>
</dbReference>
<protein>
    <submittedName>
        <fullName evidence="2">Membrane protein</fullName>
    </submittedName>
</protein>
<reference evidence="2 3" key="1">
    <citation type="submission" date="2014-01" db="EMBL/GenBank/DDBJ databases">
        <title>Genome sequencing of Thermotog hypogea.</title>
        <authorList>
            <person name="Zhang X."/>
            <person name="Alvare G."/>
            <person name="Fristensky B."/>
            <person name="Chen L."/>
            <person name="Suen T."/>
            <person name="Chen Q."/>
            <person name="Ma K."/>
        </authorList>
    </citation>
    <scope>NUCLEOTIDE SEQUENCE [LARGE SCALE GENOMIC DNA]</scope>
    <source>
        <strain evidence="2 3">DSM 11164</strain>
    </source>
</reference>
<evidence type="ECO:0000313" key="3">
    <source>
        <dbReference type="Proteomes" id="UP000077469"/>
    </source>
</evidence>
<dbReference type="STRING" id="1123384.AJ81_09805"/>
<proteinExistence type="predicted"/>
<dbReference type="Pfam" id="PF03956">
    <property type="entry name" value="Lys_export"/>
    <property type="match status" value="1"/>
</dbReference>
<keyword evidence="1" id="KW-1133">Transmembrane helix</keyword>
<sequence>MLRMLLIVLILLFFLGFFVGRFLRTGWIKKYKVLIVLTFLLLFALGVEIGSNDDVVSKLESILFSSFAVSSFAVLGSFIFAVIFERVSKK</sequence>
<dbReference type="PATRIC" id="fig|1123384.7.peg.1968"/>
<keyword evidence="3" id="KW-1185">Reference proteome</keyword>
<feature type="transmembrane region" description="Helical" evidence="1">
    <location>
        <begin position="31"/>
        <end position="50"/>
    </location>
</feature>
<dbReference type="PaxDb" id="1123384-AJ81_09805"/>
<keyword evidence="1" id="KW-0812">Transmembrane</keyword>
<gene>
    <name evidence="2" type="ORF">AJ81_09805</name>
</gene>
<keyword evidence="1" id="KW-0472">Membrane</keyword>
<accession>A0A0X1KT76</accession>
<evidence type="ECO:0000313" key="2">
    <source>
        <dbReference type="EMBL" id="AJC74423.1"/>
    </source>
</evidence>
<dbReference type="AlphaFoldDB" id="A0A0X1KT76"/>